<reference evidence="1" key="1">
    <citation type="journal article" date="2023" name="G3 (Bethesda)">
        <title>A reference genome for the long-term kleptoplast-retaining sea slug Elysia crispata morphotype clarki.</title>
        <authorList>
            <person name="Eastman K.E."/>
            <person name="Pendleton A.L."/>
            <person name="Shaikh M.A."/>
            <person name="Suttiyut T."/>
            <person name="Ogas R."/>
            <person name="Tomko P."/>
            <person name="Gavelis G."/>
            <person name="Widhalm J.R."/>
            <person name="Wisecaver J.H."/>
        </authorList>
    </citation>
    <scope>NUCLEOTIDE SEQUENCE</scope>
    <source>
        <strain evidence="1">ECLA1</strain>
    </source>
</reference>
<organism evidence="1 2">
    <name type="scientific">Elysia crispata</name>
    <name type="common">lettuce slug</name>
    <dbReference type="NCBI Taxonomy" id="231223"/>
    <lineage>
        <taxon>Eukaryota</taxon>
        <taxon>Metazoa</taxon>
        <taxon>Spiralia</taxon>
        <taxon>Lophotrochozoa</taxon>
        <taxon>Mollusca</taxon>
        <taxon>Gastropoda</taxon>
        <taxon>Heterobranchia</taxon>
        <taxon>Euthyneura</taxon>
        <taxon>Panpulmonata</taxon>
        <taxon>Sacoglossa</taxon>
        <taxon>Placobranchoidea</taxon>
        <taxon>Plakobranchidae</taxon>
        <taxon>Elysia</taxon>
    </lineage>
</organism>
<evidence type="ECO:0000313" key="2">
    <source>
        <dbReference type="Proteomes" id="UP001283361"/>
    </source>
</evidence>
<evidence type="ECO:0000313" key="1">
    <source>
        <dbReference type="EMBL" id="KAK3763210.1"/>
    </source>
</evidence>
<accession>A0AAE0Z5V1</accession>
<protein>
    <submittedName>
        <fullName evidence="1">Uncharacterized protein</fullName>
    </submittedName>
</protein>
<keyword evidence="2" id="KW-1185">Reference proteome</keyword>
<comment type="caution">
    <text evidence="1">The sequence shown here is derived from an EMBL/GenBank/DDBJ whole genome shotgun (WGS) entry which is preliminary data.</text>
</comment>
<proteinExistence type="predicted"/>
<sequence length="120" mass="13126">MLSKTDLSRPSTRTLERRVEWSVDLKVPVSVVRVGVRTYPGRESGEAEHRALFFPDRSRLDSDLPESQGSAVTDWGERFVARYLCGRLHGLGVLPPIANGGTTRAALPSHGAVTVLESGR</sequence>
<dbReference type="Proteomes" id="UP001283361">
    <property type="component" value="Unassembled WGS sequence"/>
</dbReference>
<dbReference type="EMBL" id="JAWDGP010004589">
    <property type="protein sequence ID" value="KAK3763210.1"/>
    <property type="molecule type" value="Genomic_DNA"/>
</dbReference>
<dbReference type="AlphaFoldDB" id="A0AAE0Z5V1"/>
<name>A0AAE0Z5V1_9GAST</name>
<gene>
    <name evidence="1" type="ORF">RRG08_052545</name>
</gene>